<dbReference type="SUPFAM" id="SSF57667">
    <property type="entry name" value="beta-beta-alpha zinc fingers"/>
    <property type="match status" value="4"/>
</dbReference>
<evidence type="ECO:0000313" key="11">
    <source>
        <dbReference type="Proteomes" id="UP001159427"/>
    </source>
</evidence>
<keyword evidence="5" id="KW-0862">Zinc</keyword>
<evidence type="ECO:0000313" key="10">
    <source>
        <dbReference type="EMBL" id="CAH3017600.1"/>
    </source>
</evidence>
<dbReference type="InterPro" id="IPR036236">
    <property type="entry name" value="Znf_C2H2_sf"/>
</dbReference>
<feature type="region of interest" description="Disordered" evidence="8">
    <location>
        <begin position="429"/>
        <end position="462"/>
    </location>
</feature>
<proteinExistence type="predicted"/>
<evidence type="ECO:0000256" key="5">
    <source>
        <dbReference type="ARBA" id="ARBA00022833"/>
    </source>
</evidence>
<dbReference type="Pfam" id="PF00096">
    <property type="entry name" value="zf-C2H2"/>
    <property type="match status" value="6"/>
</dbReference>
<dbReference type="SMART" id="SM00355">
    <property type="entry name" value="ZnF_C2H2"/>
    <property type="match status" value="7"/>
</dbReference>
<feature type="compositionally biased region" description="Basic and acidic residues" evidence="8">
    <location>
        <begin position="678"/>
        <end position="693"/>
    </location>
</feature>
<dbReference type="PROSITE" id="PS50157">
    <property type="entry name" value="ZINC_FINGER_C2H2_2"/>
    <property type="match status" value="7"/>
</dbReference>
<reference evidence="10 11" key="1">
    <citation type="submission" date="2022-05" db="EMBL/GenBank/DDBJ databases">
        <authorList>
            <consortium name="Genoscope - CEA"/>
            <person name="William W."/>
        </authorList>
    </citation>
    <scope>NUCLEOTIDE SEQUENCE [LARGE SCALE GENOMIC DNA]</scope>
</reference>
<dbReference type="Proteomes" id="UP001159427">
    <property type="component" value="Unassembled WGS sequence"/>
</dbReference>
<evidence type="ECO:0000256" key="2">
    <source>
        <dbReference type="ARBA" id="ARBA00022723"/>
    </source>
</evidence>
<feature type="compositionally biased region" description="Basic and acidic residues" evidence="8">
    <location>
        <begin position="762"/>
        <end position="772"/>
    </location>
</feature>
<feature type="domain" description="C2H2-type" evidence="9">
    <location>
        <begin position="1097"/>
        <end position="1124"/>
    </location>
</feature>
<feature type="compositionally biased region" description="Basic and acidic residues" evidence="8">
    <location>
        <begin position="703"/>
        <end position="718"/>
    </location>
</feature>
<protein>
    <recommendedName>
        <fullName evidence="9">C2H2-type domain-containing protein</fullName>
    </recommendedName>
</protein>
<dbReference type="InterPro" id="IPR013087">
    <property type="entry name" value="Znf_C2H2_type"/>
</dbReference>
<gene>
    <name evidence="10" type="ORF">PEVE_00038605</name>
</gene>
<evidence type="ECO:0000256" key="1">
    <source>
        <dbReference type="ARBA" id="ARBA00004123"/>
    </source>
</evidence>
<feature type="domain" description="C2H2-type" evidence="9">
    <location>
        <begin position="1069"/>
        <end position="1096"/>
    </location>
</feature>
<evidence type="ECO:0000256" key="3">
    <source>
        <dbReference type="ARBA" id="ARBA00022737"/>
    </source>
</evidence>
<evidence type="ECO:0000259" key="9">
    <source>
        <dbReference type="PROSITE" id="PS50157"/>
    </source>
</evidence>
<comment type="caution">
    <text evidence="10">The sequence shown here is derived from an EMBL/GenBank/DDBJ whole genome shotgun (WGS) entry which is preliminary data.</text>
</comment>
<dbReference type="Gene3D" id="3.30.160.60">
    <property type="entry name" value="Classic Zinc Finger"/>
    <property type="match status" value="7"/>
</dbReference>
<feature type="domain" description="C2H2-type" evidence="9">
    <location>
        <begin position="1211"/>
        <end position="1238"/>
    </location>
</feature>
<organism evidence="10 11">
    <name type="scientific">Porites evermanni</name>
    <dbReference type="NCBI Taxonomy" id="104178"/>
    <lineage>
        <taxon>Eukaryota</taxon>
        <taxon>Metazoa</taxon>
        <taxon>Cnidaria</taxon>
        <taxon>Anthozoa</taxon>
        <taxon>Hexacorallia</taxon>
        <taxon>Scleractinia</taxon>
        <taxon>Fungiina</taxon>
        <taxon>Poritidae</taxon>
        <taxon>Porites</taxon>
    </lineage>
</organism>
<dbReference type="PROSITE" id="PS00028">
    <property type="entry name" value="ZINC_FINGER_C2H2_1"/>
    <property type="match status" value="7"/>
</dbReference>
<keyword evidence="4 7" id="KW-0863">Zinc-finger</keyword>
<sequence>MKETACQDAASSPVLFSQRSMPSAQTSEALYDRFPGSSKQLTAEKPEMFHNREVLLKMLQPPSFYLSGSGCQLPYHEEEKKCPSSGRGSQCFRCINLKPPQIPVPVTTEANEDWSGKTKNGMYAPQLSIRDQHNITHRRTEDNNVQSPRDIEIDMDLSYHRDLLKNRPFEKTRLLFPKNACCPSCEFSQEKFLPRTVHCQSLYGQKHSTTGDSFQKETLPIDGTWALANQKRKIEVITQQKSKKGSTMKDGSGLNPGFLSDRCYFRRDFQADQASDSNKKTGRGYQDKKTTSAEVPIDDHSVESSINGLRNRLRGNFLINAPFPTQDNHIKAHLAVSQGSAFVPSRPSQVLLNHQGHEERNRGFTRACEKQNDACPCCPDKGPQEECTPVILQCYSLSEPFSGGGSQKIPGHTAVTKDSKWVPQRHVQCERQESPLNKSRSFQRQQGNESVQSNSAAFCPESNSDTYSQSLVSQIKSISNEDFTTHVAVNNERQQNGSGFMSPNHVYTKFSPPEKCHCPSCPSHRCSNKKISEIRGIPKSSSLVHIPSAFHKTHVVKVGQNDVASEPESFYNSKQLATSQRATVKIRDYYEERRVLVKQIYPNIPGSREDSLPRERPNLSYARKIDGFDENHHHRHLSSAVVFQDPVLENIPFRARVRQQDFVAGSKKRKNRQPRPQRVREDDSTRVREEDSTHLAGNGKGHVHFEDNQHEEPCENRIHPQANPSSQYDPSITNKGSPETSSSYEDDSSTVPAHHGWIRSFKAKESSIKDTSSRSQIRRNSIPSDSQPPCHPLSEGKRTVKITAPMLDTQKFQSRDASSFGEISSEYSFSNQFSLDHEKSAFHQFETPHFKLGISYGNLTKRPGYLRPDWKLDSPHRYFPKRLQVSKTHYETLEKRRESLKSVQKIIPSPEQVAFGAHQLNISRESGIMDPCNHQGMPSYAERRAVQTKESPQKEEMPSPPSSLSSDQDGVTSDDVDELQKTQISEQPHPIEDTNTLIDDENLKRHIGEKQVTFPEGHSLFFKRPEEYDNFMSSNLKERRFICRFCCKKFAHFSTLQNHVRTHTGDKPFQCKFCSRRFAQSGVLKAHLRTHTGDKPFVCMYCGKMFAQSTTLTNHLRTHTGQKPYVCHYCGKCFSQPSTLRKHELSHTKERPYSCKFCGKAFAQQSTLTNHMRSHTGQRPYKCHFCEKSFAQLSTLDRHLRLHSSVSLKPHQCQFCSKSFSYFSNLATHMQIHEQEQLKVI</sequence>
<evidence type="ECO:0000256" key="8">
    <source>
        <dbReference type="SAM" id="MobiDB-lite"/>
    </source>
</evidence>
<feature type="compositionally biased region" description="Basic and acidic residues" evidence="8">
    <location>
        <begin position="285"/>
        <end position="299"/>
    </location>
</feature>
<evidence type="ECO:0000256" key="7">
    <source>
        <dbReference type="PROSITE-ProRule" id="PRU00042"/>
    </source>
</evidence>
<feature type="domain" description="C2H2-type" evidence="9">
    <location>
        <begin position="1181"/>
        <end position="1204"/>
    </location>
</feature>
<feature type="compositionally biased region" description="Polar residues" evidence="8">
    <location>
        <begin position="773"/>
        <end position="787"/>
    </location>
</feature>
<dbReference type="PANTHER" id="PTHR24394">
    <property type="entry name" value="ZINC FINGER PROTEIN"/>
    <property type="match status" value="1"/>
</dbReference>
<keyword evidence="6" id="KW-0539">Nucleus</keyword>
<dbReference type="PANTHER" id="PTHR24394:SF44">
    <property type="entry name" value="ZINC FINGER PROTEIN 271-LIKE"/>
    <property type="match status" value="1"/>
</dbReference>
<feature type="domain" description="C2H2-type" evidence="9">
    <location>
        <begin position="1125"/>
        <end position="1152"/>
    </location>
</feature>
<feature type="compositionally biased region" description="Basic and acidic residues" evidence="8">
    <location>
        <begin position="941"/>
        <end position="957"/>
    </location>
</feature>
<feature type="region of interest" description="Disordered" evidence="8">
    <location>
        <begin position="927"/>
        <end position="999"/>
    </location>
</feature>
<feature type="domain" description="C2H2-type" evidence="9">
    <location>
        <begin position="1041"/>
        <end position="1068"/>
    </location>
</feature>
<keyword evidence="2" id="KW-0479">Metal-binding</keyword>
<comment type="subcellular location">
    <subcellularLocation>
        <location evidence="1">Nucleus</location>
    </subcellularLocation>
</comment>
<feature type="compositionally biased region" description="Polar residues" evidence="8">
    <location>
        <begin position="434"/>
        <end position="462"/>
    </location>
</feature>
<dbReference type="EMBL" id="CALNXI010000066">
    <property type="protein sequence ID" value="CAH3017600.1"/>
    <property type="molecule type" value="Genomic_DNA"/>
</dbReference>
<feature type="region of interest" description="Disordered" evidence="8">
    <location>
        <begin position="662"/>
        <end position="799"/>
    </location>
</feature>
<feature type="region of interest" description="Disordered" evidence="8">
    <location>
        <begin position="274"/>
        <end position="299"/>
    </location>
</feature>
<keyword evidence="3" id="KW-0677">Repeat</keyword>
<feature type="domain" description="C2H2-type" evidence="9">
    <location>
        <begin position="1153"/>
        <end position="1180"/>
    </location>
</feature>
<keyword evidence="11" id="KW-1185">Reference proteome</keyword>
<feature type="compositionally biased region" description="Basic residues" evidence="8">
    <location>
        <begin position="666"/>
        <end position="677"/>
    </location>
</feature>
<accession>A0ABN8LNM7</accession>
<feature type="compositionally biased region" description="Polar residues" evidence="8">
    <location>
        <begin position="722"/>
        <end position="736"/>
    </location>
</feature>
<evidence type="ECO:0000256" key="4">
    <source>
        <dbReference type="ARBA" id="ARBA00022771"/>
    </source>
</evidence>
<evidence type="ECO:0000256" key="6">
    <source>
        <dbReference type="ARBA" id="ARBA00023242"/>
    </source>
</evidence>
<name>A0ABN8LNM7_9CNID</name>